<sequence>MQFDFDKLASRDRYKLLVSTVLPRPIGFTTTVDRDGVVNAAPFSFFNALAEEPPLLVLGLQAASGKAKDTARNITETGEFVVNTVSESIAEAMNICAIDFPPEIDELQQAGLTAAPSLKVRPPRVAESPSSFECKLWKSIEVGSAGLIVLGEVVAMHIADEFVDAEKLHVAAERMRLVGRMHGRGVYARTSDLFEIHRVTYDAWKAKP</sequence>
<protein>
    <submittedName>
        <fullName evidence="6">Flavin reductase</fullName>
    </submittedName>
</protein>
<dbReference type="PANTHER" id="PTHR33798:SF5">
    <property type="entry name" value="FLAVIN REDUCTASE LIKE DOMAIN-CONTAINING PROTEIN"/>
    <property type="match status" value="1"/>
</dbReference>
<dbReference type="SMART" id="SM00903">
    <property type="entry name" value="Flavin_Reduct"/>
    <property type="match status" value="1"/>
</dbReference>
<evidence type="ECO:0000259" key="5">
    <source>
        <dbReference type="SMART" id="SM00903"/>
    </source>
</evidence>
<dbReference type="Gene3D" id="2.30.110.10">
    <property type="entry name" value="Electron Transport, Fmn-binding Protein, Chain A"/>
    <property type="match status" value="1"/>
</dbReference>
<dbReference type="SUPFAM" id="SSF50475">
    <property type="entry name" value="FMN-binding split barrel"/>
    <property type="match status" value="1"/>
</dbReference>
<dbReference type="GO" id="GO:0010181">
    <property type="term" value="F:FMN binding"/>
    <property type="evidence" value="ECO:0007669"/>
    <property type="project" value="InterPro"/>
</dbReference>
<organism evidence="6 7">
    <name type="scientific">Roseiterribacter gracilis</name>
    <dbReference type="NCBI Taxonomy" id="2812848"/>
    <lineage>
        <taxon>Bacteria</taxon>
        <taxon>Pseudomonadati</taxon>
        <taxon>Pseudomonadota</taxon>
        <taxon>Alphaproteobacteria</taxon>
        <taxon>Rhodospirillales</taxon>
        <taxon>Roseiterribacteraceae</taxon>
        <taxon>Roseiterribacter</taxon>
    </lineage>
</organism>
<comment type="cofactor">
    <cofactor evidence="1">
        <name>FMN</name>
        <dbReference type="ChEBI" id="CHEBI:58210"/>
    </cofactor>
</comment>
<feature type="domain" description="Flavin reductase like" evidence="5">
    <location>
        <begin position="19"/>
        <end position="177"/>
    </location>
</feature>
<keyword evidence="2" id="KW-0285">Flavoprotein</keyword>
<reference evidence="6" key="1">
    <citation type="submission" date="2021-02" db="EMBL/GenBank/DDBJ databases">
        <title>Genome sequence of Rhodospirillales sp. strain TMPK1 isolated from soil.</title>
        <authorList>
            <person name="Nakai R."/>
            <person name="Kusada H."/>
            <person name="Tamaki H."/>
        </authorList>
    </citation>
    <scope>NUCLEOTIDE SEQUENCE</scope>
    <source>
        <strain evidence="6">TMPK1</strain>
    </source>
</reference>
<evidence type="ECO:0000313" key="6">
    <source>
        <dbReference type="EMBL" id="GIL41855.1"/>
    </source>
</evidence>
<evidence type="ECO:0000256" key="3">
    <source>
        <dbReference type="ARBA" id="ARBA00022643"/>
    </source>
</evidence>
<evidence type="ECO:0000256" key="2">
    <source>
        <dbReference type="ARBA" id="ARBA00022630"/>
    </source>
</evidence>
<evidence type="ECO:0000256" key="1">
    <source>
        <dbReference type="ARBA" id="ARBA00001917"/>
    </source>
</evidence>
<evidence type="ECO:0000256" key="4">
    <source>
        <dbReference type="ARBA" id="ARBA00038054"/>
    </source>
</evidence>
<dbReference type="InterPro" id="IPR012349">
    <property type="entry name" value="Split_barrel_FMN-bd"/>
</dbReference>
<name>A0A8S8XL80_9PROT</name>
<dbReference type="RefSeq" id="WP_420245526.1">
    <property type="nucleotide sequence ID" value="NZ_BOPV01000001.1"/>
</dbReference>
<dbReference type="GO" id="GO:0016646">
    <property type="term" value="F:oxidoreductase activity, acting on the CH-NH group of donors, NAD or NADP as acceptor"/>
    <property type="evidence" value="ECO:0007669"/>
    <property type="project" value="UniProtKB-ARBA"/>
</dbReference>
<dbReference type="EMBL" id="BOPV01000001">
    <property type="protein sequence ID" value="GIL41855.1"/>
    <property type="molecule type" value="Genomic_DNA"/>
</dbReference>
<dbReference type="Pfam" id="PF01613">
    <property type="entry name" value="Flavin_Reduct"/>
    <property type="match status" value="1"/>
</dbReference>
<dbReference type="PANTHER" id="PTHR33798">
    <property type="entry name" value="FLAVOPROTEIN OXYGENASE"/>
    <property type="match status" value="1"/>
</dbReference>
<keyword evidence="3" id="KW-0288">FMN</keyword>
<comment type="caution">
    <text evidence="6">The sequence shown here is derived from an EMBL/GenBank/DDBJ whole genome shotgun (WGS) entry which is preliminary data.</text>
</comment>
<keyword evidence="7" id="KW-1185">Reference proteome</keyword>
<evidence type="ECO:0000313" key="7">
    <source>
        <dbReference type="Proteomes" id="UP000681075"/>
    </source>
</evidence>
<comment type="similarity">
    <text evidence="4">Belongs to the flavoredoxin family.</text>
</comment>
<accession>A0A8S8XL80</accession>
<gene>
    <name evidence="6" type="ORF">TMPK1_40920</name>
</gene>
<dbReference type="Proteomes" id="UP000681075">
    <property type="component" value="Unassembled WGS sequence"/>
</dbReference>
<dbReference type="InterPro" id="IPR002563">
    <property type="entry name" value="Flavin_Rdtase-like_dom"/>
</dbReference>
<dbReference type="AlphaFoldDB" id="A0A8S8XL80"/>
<proteinExistence type="inferred from homology"/>